<dbReference type="PANTHER" id="PTHR34039">
    <property type="entry name" value="UPF0102 PROTEIN YRAN"/>
    <property type="match status" value="1"/>
</dbReference>
<keyword evidence="3" id="KW-0378">Hydrolase</keyword>
<dbReference type="Proteomes" id="UP000295375">
    <property type="component" value="Unassembled WGS sequence"/>
</dbReference>
<comment type="caution">
    <text evidence="3">The sequence shown here is derived from an EMBL/GenBank/DDBJ whole genome shotgun (WGS) entry which is preliminary data.</text>
</comment>
<dbReference type="GO" id="GO:0004519">
    <property type="term" value="F:endonuclease activity"/>
    <property type="evidence" value="ECO:0007669"/>
    <property type="project" value="UniProtKB-KW"/>
</dbReference>
<dbReference type="InterPro" id="IPR003509">
    <property type="entry name" value="UPF0102_YraN-like"/>
</dbReference>
<protein>
    <recommendedName>
        <fullName evidence="2">UPF0102 protein EV696_11560</fullName>
    </recommendedName>
</protein>
<evidence type="ECO:0000256" key="1">
    <source>
        <dbReference type="ARBA" id="ARBA00006738"/>
    </source>
</evidence>
<accession>A0A4R6UIZ8</accession>
<evidence type="ECO:0000256" key="2">
    <source>
        <dbReference type="HAMAP-Rule" id="MF_00048"/>
    </source>
</evidence>
<organism evidence="3 4">
    <name type="scientific">Permianibacter aggregans</name>
    <dbReference type="NCBI Taxonomy" id="1510150"/>
    <lineage>
        <taxon>Bacteria</taxon>
        <taxon>Pseudomonadati</taxon>
        <taxon>Pseudomonadota</taxon>
        <taxon>Gammaproteobacteria</taxon>
        <taxon>Pseudomonadales</taxon>
        <taxon>Pseudomonadaceae</taxon>
        <taxon>Permianibacter</taxon>
    </lineage>
</organism>
<comment type="similarity">
    <text evidence="1 2">Belongs to the UPF0102 family.</text>
</comment>
<dbReference type="AlphaFoldDB" id="A0A4R6UIZ8"/>
<dbReference type="Pfam" id="PF02021">
    <property type="entry name" value="UPF0102"/>
    <property type="match status" value="1"/>
</dbReference>
<dbReference type="Gene3D" id="3.40.1350.10">
    <property type="match status" value="1"/>
</dbReference>
<keyword evidence="4" id="KW-1185">Reference proteome</keyword>
<dbReference type="EMBL" id="SNYM01000015">
    <property type="protein sequence ID" value="TDQ46066.1"/>
    <property type="molecule type" value="Genomic_DNA"/>
</dbReference>
<dbReference type="SUPFAM" id="SSF52980">
    <property type="entry name" value="Restriction endonuclease-like"/>
    <property type="match status" value="1"/>
</dbReference>
<name>A0A4R6UIZ8_9GAMM</name>
<sequence>MKWLRRTRQQQTGGAGEHAAEQELLAAGLKLVTRNYHCRGGEIDLIMQDGNTLVFVEVRVRNNSRFGSAEESIGFRKQQRLQTAALHFLQHHRQFQHAACRFDSYCITDGKVQWLKNAFQT</sequence>
<evidence type="ECO:0000313" key="4">
    <source>
        <dbReference type="Proteomes" id="UP000295375"/>
    </source>
</evidence>
<keyword evidence="3" id="KW-0255">Endonuclease</keyword>
<dbReference type="HAMAP" id="MF_00048">
    <property type="entry name" value="UPF0102"/>
    <property type="match status" value="1"/>
</dbReference>
<dbReference type="GO" id="GO:0003676">
    <property type="term" value="F:nucleic acid binding"/>
    <property type="evidence" value="ECO:0007669"/>
    <property type="project" value="InterPro"/>
</dbReference>
<keyword evidence="3" id="KW-0540">Nuclease</keyword>
<dbReference type="InterPro" id="IPR011335">
    <property type="entry name" value="Restrct_endonuc-II-like"/>
</dbReference>
<proteinExistence type="inferred from homology"/>
<dbReference type="OrthoDB" id="9794876at2"/>
<evidence type="ECO:0000313" key="3">
    <source>
        <dbReference type="EMBL" id="TDQ46066.1"/>
    </source>
</evidence>
<dbReference type="CDD" id="cd20736">
    <property type="entry name" value="PoNe_Nuclease"/>
    <property type="match status" value="1"/>
</dbReference>
<reference evidence="3 4" key="1">
    <citation type="submission" date="2019-03" db="EMBL/GenBank/DDBJ databases">
        <title>Genomic Encyclopedia of Type Strains, Phase IV (KMG-IV): sequencing the most valuable type-strain genomes for metagenomic binning, comparative biology and taxonomic classification.</title>
        <authorList>
            <person name="Goeker M."/>
        </authorList>
    </citation>
    <scope>NUCLEOTIDE SEQUENCE [LARGE SCALE GENOMIC DNA]</scope>
    <source>
        <strain evidence="3 4">DSM 103792</strain>
    </source>
</reference>
<dbReference type="RefSeq" id="WP_133592172.1">
    <property type="nucleotide sequence ID" value="NZ_CP037953.1"/>
</dbReference>
<dbReference type="NCBIfam" id="TIGR00252">
    <property type="entry name" value="YraN family protein"/>
    <property type="match status" value="1"/>
</dbReference>
<dbReference type="InterPro" id="IPR011856">
    <property type="entry name" value="tRNA_endonuc-like_dom_sf"/>
</dbReference>
<gene>
    <name evidence="3" type="ORF">EV696_11560</name>
</gene>
<dbReference type="NCBIfam" id="NF009150">
    <property type="entry name" value="PRK12497.1-3"/>
    <property type="match status" value="1"/>
</dbReference>
<dbReference type="PANTHER" id="PTHR34039:SF1">
    <property type="entry name" value="UPF0102 PROTEIN YRAN"/>
    <property type="match status" value="1"/>
</dbReference>